<dbReference type="OMA" id="MWVIISA"/>
<feature type="compositionally biased region" description="Basic and acidic residues" evidence="1">
    <location>
        <begin position="48"/>
        <end position="62"/>
    </location>
</feature>
<evidence type="ECO:0000313" key="3">
    <source>
        <dbReference type="Proteomes" id="UP000012174"/>
    </source>
</evidence>
<keyword evidence="3" id="KW-1185">Reference proteome</keyword>
<name>M7SZM0_EUTLA</name>
<evidence type="ECO:0000256" key="1">
    <source>
        <dbReference type="SAM" id="MobiDB-lite"/>
    </source>
</evidence>
<dbReference type="eggNOG" id="ENOG502SPXG">
    <property type="taxonomic scope" value="Eukaryota"/>
</dbReference>
<feature type="compositionally biased region" description="Basic residues" evidence="1">
    <location>
        <begin position="25"/>
        <end position="34"/>
    </location>
</feature>
<feature type="region of interest" description="Disordered" evidence="1">
    <location>
        <begin position="1"/>
        <end position="62"/>
    </location>
</feature>
<protein>
    <submittedName>
        <fullName evidence="2">Uncharacterized protein</fullName>
    </submittedName>
</protein>
<proteinExistence type="predicted"/>
<dbReference type="EMBL" id="KB707309">
    <property type="protein sequence ID" value="EMR63031.1"/>
    <property type="molecule type" value="Genomic_DNA"/>
</dbReference>
<accession>M7SZM0</accession>
<dbReference type="KEGG" id="ela:UCREL1_10033"/>
<reference evidence="3" key="1">
    <citation type="journal article" date="2013" name="Genome Announc.">
        <title>Draft genome sequence of the grapevine dieback fungus Eutypa lata UCR-EL1.</title>
        <authorList>
            <person name="Blanco-Ulate B."/>
            <person name="Rolshausen P.E."/>
            <person name="Cantu D."/>
        </authorList>
    </citation>
    <scope>NUCLEOTIDE SEQUENCE [LARGE SCALE GENOMIC DNA]</scope>
    <source>
        <strain evidence="3">UCR-EL1</strain>
    </source>
</reference>
<dbReference type="Proteomes" id="UP000012174">
    <property type="component" value="Unassembled WGS sequence"/>
</dbReference>
<dbReference type="STRING" id="1287681.M7SZM0"/>
<dbReference type="OrthoDB" id="10037289at2759"/>
<gene>
    <name evidence="2" type="ORF">UCREL1_10033</name>
</gene>
<evidence type="ECO:0000313" key="2">
    <source>
        <dbReference type="EMBL" id="EMR63031.1"/>
    </source>
</evidence>
<organism evidence="2 3">
    <name type="scientific">Eutypa lata (strain UCR-EL1)</name>
    <name type="common">Grapevine dieback disease fungus</name>
    <name type="synonym">Eutypa armeniacae</name>
    <dbReference type="NCBI Taxonomy" id="1287681"/>
    <lineage>
        <taxon>Eukaryota</taxon>
        <taxon>Fungi</taxon>
        <taxon>Dikarya</taxon>
        <taxon>Ascomycota</taxon>
        <taxon>Pezizomycotina</taxon>
        <taxon>Sordariomycetes</taxon>
        <taxon>Xylariomycetidae</taxon>
        <taxon>Xylariales</taxon>
        <taxon>Diatrypaceae</taxon>
        <taxon>Eutypa</taxon>
    </lineage>
</organism>
<dbReference type="AlphaFoldDB" id="M7SZM0"/>
<sequence length="366" mass="41662">MPPRTRKRALADAEEAEQPPPPKAPKAKGKKQSKKASETEDASASGDGSKEDNHDHDHDCDCDHDEMAKRAPYEYYCLQRPFYDYEKENEEKDDDEQLDEDELGEQYNAKVAGAKDTPANKPAAEHPDYKWISMWRTWTKCCDLKKRAFYTCPDAFGMYIYNDFNGYGIQELVQNTLIDFDKEFSKKTHNDDLMDDGELFTATNEMIDLMFVTVLNELDQANLLKSDSRIKDLGLVMACFLQWSDIQEEFGATGDEGGVDLPKEIIAYAKKAGIDLRNVGLHGIKEKLEQHGYDAVEPLSGNAKADRWAWKKKFTAFKKDNGITAGEKYNILKMSRKERASYAFDKKDPLKSVSDKDLREGNIMPA</sequence>
<dbReference type="HOGENOM" id="CLU_622542_0_0_1"/>